<evidence type="ECO:0000313" key="2">
    <source>
        <dbReference type="Proteomes" id="UP000003294"/>
    </source>
</evidence>
<dbReference type="AlphaFoldDB" id="D0W356"/>
<dbReference type="Proteomes" id="UP000003294">
    <property type="component" value="Unassembled WGS sequence"/>
</dbReference>
<accession>D0W356</accession>
<proteinExistence type="predicted"/>
<reference evidence="1 2" key="1">
    <citation type="submission" date="2009-10" db="EMBL/GenBank/DDBJ databases">
        <authorList>
            <person name="Weinstock G."/>
            <person name="Sodergren E."/>
            <person name="Clifton S."/>
            <person name="Fulton L."/>
            <person name="Fulton B."/>
            <person name="Courtney L."/>
            <person name="Fronick C."/>
            <person name="Harrison M."/>
            <person name="Strong C."/>
            <person name="Farmer C."/>
            <person name="Delahaunty K."/>
            <person name="Markovic C."/>
            <person name="Hall O."/>
            <person name="Minx P."/>
            <person name="Tomlinson C."/>
            <person name="Mitreva M."/>
            <person name="Nelson J."/>
            <person name="Hou S."/>
            <person name="Wollam A."/>
            <person name="Pepin K.H."/>
            <person name="Johnson M."/>
            <person name="Bhonagiri V."/>
            <person name="Nash W.E."/>
            <person name="Warren W."/>
            <person name="Chinwalla A."/>
            <person name="Mardis E.R."/>
            <person name="Wilson R.K."/>
        </authorList>
    </citation>
    <scope>NUCLEOTIDE SEQUENCE [LARGE SCALE GENOMIC DNA]</scope>
    <source>
        <strain evidence="1 2">ATCC 14685</strain>
    </source>
</reference>
<organism evidence="1 2">
    <name type="scientific">Neisseria cinerea ATCC 14685</name>
    <dbReference type="NCBI Taxonomy" id="546262"/>
    <lineage>
        <taxon>Bacteria</taxon>
        <taxon>Pseudomonadati</taxon>
        <taxon>Pseudomonadota</taxon>
        <taxon>Betaproteobacteria</taxon>
        <taxon>Neisseriales</taxon>
        <taxon>Neisseriaceae</taxon>
        <taxon>Neisseria</taxon>
    </lineage>
</organism>
<name>D0W356_NEICI</name>
<dbReference type="STRING" id="546262.NEICINOT_04091"/>
<dbReference type="EMBL" id="ACDY02000005">
    <property type="protein sequence ID" value="EEZ71853.1"/>
    <property type="molecule type" value="Genomic_DNA"/>
</dbReference>
<protein>
    <submittedName>
        <fullName evidence="1">Uncharacterized protein</fullName>
    </submittedName>
</protein>
<sequence>MCSKRREGYFITAAYRWKRCRLKRLSGSMTECLFLERKSFFVTI</sequence>
<gene>
    <name evidence="1" type="ORF">NEICINOT_04091</name>
</gene>
<evidence type="ECO:0000313" key="1">
    <source>
        <dbReference type="EMBL" id="EEZ71853.1"/>
    </source>
</evidence>
<comment type="caution">
    <text evidence="1">The sequence shown here is derived from an EMBL/GenBank/DDBJ whole genome shotgun (WGS) entry which is preliminary data.</text>
</comment>